<organism evidence="1 2">
    <name type="scientific">Dreissena polymorpha</name>
    <name type="common">Zebra mussel</name>
    <name type="synonym">Mytilus polymorpha</name>
    <dbReference type="NCBI Taxonomy" id="45954"/>
    <lineage>
        <taxon>Eukaryota</taxon>
        <taxon>Metazoa</taxon>
        <taxon>Spiralia</taxon>
        <taxon>Lophotrochozoa</taxon>
        <taxon>Mollusca</taxon>
        <taxon>Bivalvia</taxon>
        <taxon>Autobranchia</taxon>
        <taxon>Heteroconchia</taxon>
        <taxon>Euheterodonta</taxon>
        <taxon>Imparidentia</taxon>
        <taxon>Neoheterodontei</taxon>
        <taxon>Myida</taxon>
        <taxon>Dreissenoidea</taxon>
        <taxon>Dreissenidae</taxon>
        <taxon>Dreissena</taxon>
    </lineage>
</organism>
<dbReference type="EMBL" id="JAIWYP010000004">
    <property type="protein sequence ID" value="KAH3833216.1"/>
    <property type="molecule type" value="Genomic_DNA"/>
</dbReference>
<keyword evidence="2" id="KW-1185">Reference proteome</keyword>
<dbReference type="AlphaFoldDB" id="A0A9D4K5B0"/>
<evidence type="ECO:0000313" key="1">
    <source>
        <dbReference type="EMBL" id="KAH3833216.1"/>
    </source>
</evidence>
<comment type="caution">
    <text evidence="1">The sequence shown here is derived from an EMBL/GenBank/DDBJ whole genome shotgun (WGS) entry which is preliminary data.</text>
</comment>
<gene>
    <name evidence="1" type="ORF">DPMN_106519</name>
</gene>
<accession>A0A9D4K5B0</accession>
<feature type="non-terminal residue" evidence="1">
    <location>
        <position position="1"/>
    </location>
</feature>
<reference evidence="1" key="1">
    <citation type="journal article" date="2019" name="bioRxiv">
        <title>The Genome of the Zebra Mussel, Dreissena polymorpha: A Resource for Invasive Species Research.</title>
        <authorList>
            <person name="McCartney M.A."/>
            <person name="Auch B."/>
            <person name="Kono T."/>
            <person name="Mallez S."/>
            <person name="Zhang Y."/>
            <person name="Obille A."/>
            <person name="Becker A."/>
            <person name="Abrahante J.E."/>
            <person name="Garbe J."/>
            <person name="Badalamenti J.P."/>
            <person name="Herman A."/>
            <person name="Mangelson H."/>
            <person name="Liachko I."/>
            <person name="Sullivan S."/>
            <person name="Sone E.D."/>
            <person name="Koren S."/>
            <person name="Silverstein K.A.T."/>
            <person name="Beckman K.B."/>
            <person name="Gohl D.M."/>
        </authorList>
    </citation>
    <scope>NUCLEOTIDE SEQUENCE</scope>
    <source>
        <strain evidence="1">Duluth1</strain>
        <tissue evidence="1">Whole animal</tissue>
    </source>
</reference>
<name>A0A9D4K5B0_DREPO</name>
<proteinExistence type="predicted"/>
<evidence type="ECO:0000313" key="2">
    <source>
        <dbReference type="Proteomes" id="UP000828390"/>
    </source>
</evidence>
<reference evidence="1" key="2">
    <citation type="submission" date="2020-11" db="EMBL/GenBank/DDBJ databases">
        <authorList>
            <person name="McCartney M.A."/>
            <person name="Auch B."/>
            <person name="Kono T."/>
            <person name="Mallez S."/>
            <person name="Becker A."/>
            <person name="Gohl D.M."/>
            <person name="Silverstein K.A.T."/>
            <person name="Koren S."/>
            <person name="Bechman K.B."/>
            <person name="Herman A."/>
            <person name="Abrahante J.E."/>
            <person name="Garbe J."/>
        </authorList>
    </citation>
    <scope>NUCLEOTIDE SEQUENCE</scope>
    <source>
        <strain evidence="1">Duluth1</strain>
        <tissue evidence="1">Whole animal</tissue>
    </source>
</reference>
<protein>
    <submittedName>
        <fullName evidence="1">Uncharacterized protein</fullName>
    </submittedName>
</protein>
<dbReference type="Proteomes" id="UP000828390">
    <property type="component" value="Unassembled WGS sequence"/>
</dbReference>
<sequence length="91" mass="10046">RLAKVDLQAGKYTYCSTIADAPKHSSSALQTGSAISGPSLQFVDRQRNERPQSAISWQTEKCVAPVCNQLTDREMSGPSLQLVERQRNELP</sequence>